<dbReference type="GO" id="GO:0006040">
    <property type="term" value="P:amino sugar metabolic process"/>
    <property type="evidence" value="ECO:0007669"/>
    <property type="project" value="InterPro"/>
</dbReference>
<dbReference type="AlphaFoldDB" id="A0A5C6YSR0"/>
<sequence>MEKNNYHIIGVMSGTSLDGIDLAEIRLEVSSAELITSEVDGLRPRSLSGAGGNNWSFEILAAETVPYSSFWKNELREAINYSEEKLERLDFKYTEKLSEEILKFIKKYNILEVDAICSHGHTILHQPDKGFTYQIGNLPRISKMLGRTVVCNFRVQDVELGGQGAPLVPIGDRLLFSEYDYCLNLGGFANCSFEKNGERIAFDICPANIVLNKYAEKLGQDFDEDGKLAASGNVNEDLLSKLNSLSFYTEKPPKSLGLEWVNSTIFPLLEAAEISSEDILRTFAEHIAVQLANQFSDNSSVLITGGGAYNSFLIERLKKLTSVEVIIPFPEIVEYKEALIFGLLGVLKLRDAINCLASVTGASKNHTSGKIFFP</sequence>
<keyword evidence="1" id="KW-0808">Transferase</keyword>
<accession>A0A5C6YSR0</accession>
<dbReference type="GO" id="GO:0009254">
    <property type="term" value="P:peptidoglycan turnover"/>
    <property type="evidence" value="ECO:0007669"/>
    <property type="project" value="InterPro"/>
</dbReference>
<dbReference type="EC" id="2.7.1.170" evidence="1"/>
<dbReference type="EMBL" id="VORU01000003">
    <property type="protein sequence ID" value="TXD69964.1"/>
    <property type="molecule type" value="Genomic_DNA"/>
</dbReference>
<proteinExistence type="predicted"/>
<keyword evidence="2" id="KW-1185">Reference proteome</keyword>
<reference evidence="1 2" key="1">
    <citation type="submission" date="2019-08" db="EMBL/GenBank/DDBJ databases">
        <title>Genome of Aequorivita lipolytica Y10-2 (type strain).</title>
        <authorList>
            <person name="Bowman J.P."/>
        </authorList>
    </citation>
    <scope>NUCLEOTIDE SEQUENCE [LARGE SCALE GENOMIC DNA]</scope>
    <source>
        <strain evidence="1 2">Y10-2</strain>
    </source>
</reference>
<dbReference type="GO" id="GO:0016301">
    <property type="term" value="F:kinase activity"/>
    <property type="evidence" value="ECO:0007669"/>
    <property type="project" value="UniProtKB-KW"/>
</dbReference>
<evidence type="ECO:0000313" key="2">
    <source>
        <dbReference type="Proteomes" id="UP000321945"/>
    </source>
</evidence>
<dbReference type="GO" id="GO:0016773">
    <property type="term" value="F:phosphotransferase activity, alcohol group as acceptor"/>
    <property type="evidence" value="ECO:0007669"/>
    <property type="project" value="InterPro"/>
</dbReference>
<dbReference type="InterPro" id="IPR005338">
    <property type="entry name" value="Anhydro_N_Ac-Mur_kinase"/>
</dbReference>
<dbReference type="PANTHER" id="PTHR30605">
    <property type="entry name" value="ANHYDRO-N-ACETYLMURAMIC ACID KINASE"/>
    <property type="match status" value="1"/>
</dbReference>
<keyword evidence="1" id="KW-0418">Kinase</keyword>
<evidence type="ECO:0000313" key="1">
    <source>
        <dbReference type="EMBL" id="TXD69964.1"/>
    </source>
</evidence>
<gene>
    <name evidence="1" type="ORF">ESV24_05900</name>
</gene>
<comment type="caution">
    <text evidence="1">The sequence shown here is derived from an EMBL/GenBank/DDBJ whole genome shotgun (WGS) entry which is preliminary data.</text>
</comment>
<dbReference type="NCBIfam" id="NF007144">
    <property type="entry name" value="PRK09585.2-3"/>
    <property type="match status" value="1"/>
</dbReference>
<protein>
    <submittedName>
        <fullName evidence="1">Anhydro-N-acetylmuramic acid kinase</fullName>
        <ecNumber evidence="1">2.7.1.170</ecNumber>
    </submittedName>
</protein>
<dbReference type="RefSeq" id="WP_111814943.1">
    <property type="nucleotide sequence ID" value="NZ_CBCRZQ010000002.1"/>
</dbReference>
<dbReference type="GO" id="GO:0005524">
    <property type="term" value="F:ATP binding"/>
    <property type="evidence" value="ECO:0007669"/>
    <property type="project" value="InterPro"/>
</dbReference>
<dbReference type="InterPro" id="IPR043129">
    <property type="entry name" value="ATPase_NBD"/>
</dbReference>
<organism evidence="1 2">
    <name type="scientific">Aequorivita lipolytica</name>
    <dbReference type="NCBI Taxonomy" id="153267"/>
    <lineage>
        <taxon>Bacteria</taxon>
        <taxon>Pseudomonadati</taxon>
        <taxon>Bacteroidota</taxon>
        <taxon>Flavobacteriia</taxon>
        <taxon>Flavobacteriales</taxon>
        <taxon>Flavobacteriaceae</taxon>
        <taxon>Aequorivita</taxon>
    </lineage>
</organism>
<dbReference type="PANTHER" id="PTHR30605:SF0">
    <property type="entry name" value="ANHYDRO-N-ACETYLMURAMIC ACID KINASE"/>
    <property type="match status" value="1"/>
</dbReference>
<dbReference type="OrthoDB" id="9763949at2"/>
<dbReference type="Proteomes" id="UP000321945">
    <property type="component" value="Unassembled WGS sequence"/>
</dbReference>
<name>A0A5C6YSR0_9FLAO</name>
<dbReference type="SUPFAM" id="SSF53067">
    <property type="entry name" value="Actin-like ATPase domain"/>
    <property type="match status" value="1"/>
</dbReference>
<dbReference type="Gene3D" id="3.30.420.40">
    <property type="match status" value="2"/>
</dbReference>
<dbReference type="Pfam" id="PF03702">
    <property type="entry name" value="AnmK"/>
    <property type="match status" value="1"/>
</dbReference>